<dbReference type="AlphaFoldDB" id="A0A840TRC1"/>
<reference evidence="1 2" key="1">
    <citation type="submission" date="2020-08" db="EMBL/GenBank/DDBJ databases">
        <title>Genomic Encyclopedia of Type Strains, Phase IV (KMG-IV): sequencing the most valuable type-strain genomes for metagenomic binning, comparative biology and taxonomic classification.</title>
        <authorList>
            <person name="Goeker M."/>
        </authorList>
    </citation>
    <scope>NUCLEOTIDE SEQUENCE [LARGE SCALE GENOMIC DNA]</scope>
    <source>
        <strain evidence="1 2">DSM 105074</strain>
    </source>
</reference>
<proteinExistence type="predicted"/>
<comment type="caution">
    <text evidence="1">The sequence shown here is derived from an EMBL/GenBank/DDBJ whole genome shotgun (WGS) entry which is preliminary data.</text>
</comment>
<keyword evidence="2" id="KW-1185">Reference proteome</keyword>
<evidence type="ECO:0000313" key="2">
    <source>
        <dbReference type="Proteomes" id="UP000557307"/>
    </source>
</evidence>
<protein>
    <submittedName>
        <fullName evidence="1">Uncharacterized protein</fullName>
    </submittedName>
</protein>
<gene>
    <name evidence="1" type="ORF">HNQ92_001909</name>
</gene>
<dbReference type="EMBL" id="JACHGF010000002">
    <property type="protein sequence ID" value="MBB5283783.1"/>
    <property type="molecule type" value="Genomic_DNA"/>
</dbReference>
<accession>A0A840TRC1</accession>
<sequence length="74" mass="8479">MVEKRQLPDKYKQLIVDSVRFLVEDQRVKKVVEQKLTYLHNNPLQAARNLASHPGGTGIRRTDSTIANTMTLVF</sequence>
<dbReference type="Proteomes" id="UP000557307">
    <property type="component" value="Unassembled WGS sequence"/>
</dbReference>
<organism evidence="1 2">
    <name type="scientific">Rhabdobacter roseus</name>
    <dbReference type="NCBI Taxonomy" id="1655419"/>
    <lineage>
        <taxon>Bacteria</taxon>
        <taxon>Pseudomonadati</taxon>
        <taxon>Bacteroidota</taxon>
        <taxon>Cytophagia</taxon>
        <taxon>Cytophagales</taxon>
        <taxon>Cytophagaceae</taxon>
        <taxon>Rhabdobacter</taxon>
    </lineage>
</organism>
<evidence type="ECO:0000313" key="1">
    <source>
        <dbReference type="EMBL" id="MBB5283783.1"/>
    </source>
</evidence>
<name>A0A840TRC1_9BACT</name>